<reference evidence="1 2" key="1">
    <citation type="submission" date="2015-06" db="EMBL/GenBank/DDBJ databases">
        <title>Draft genome sequence of Streptomyces leeuwenhoekii C58, which produces the novel lasso peptide, chaxapeptin.</title>
        <authorList>
            <person name="Yi Y."/>
            <person name="Hai D."/>
            <person name="Jaspars M."/>
            <person name="Sheng H."/>
            <person name="Rateb M.E."/>
            <person name="Bull A."/>
            <person name="Goodfellow M."/>
            <person name="Asenjo J.A."/>
            <person name="Ebel R."/>
        </authorList>
    </citation>
    <scope>NUCLEOTIDE SEQUENCE [LARGE SCALE GENOMIC DNA]</scope>
    <source>
        <strain evidence="1 2">C58</strain>
    </source>
</reference>
<keyword evidence="2" id="KW-1185">Reference proteome</keyword>
<evidence type="ECO:0000313" key="2">
    <source>
        <dbReference type="Proteomes" id="UP000037274"/>
    </source>
</evidence>
<dbReference type="RefSeq" id="WP_048572828.1">
    <property type="nucleotide sequence ID" value="NZ_LFEH01000040.1"/>
</dbReference>
<protein>
    <recommendedName>
        <fullName evidence="3">DUF2087 domain-containing protein</fullName>
    </recommendedName>
</protein>
<accession>A0ABR5HZ72</accession>
<name>A0ABR5HZ72_STRLW</name>
<dbReference type="Proteomes" id="UP000037274">
    <property type="component" value="Unassembled WGS sequence"/>
</dbReference>
<gene>
    <name evidence="1" type="ORF">ACH49_13480</name>
</gene>
<proteinExistence type="predicted"/>
<comment type="caution">
    <text evidence="1">The sequence shown here is derived from an EMBL/GenBank/DDBJ whole genome shotgun (WGS) entry which is preliminary data.</text>
</comment>
<organism evidence="1 2">
    <name type="scientific">Streptomyces leeuwenhoekii</name>
    <dbReference type="NCBI Taxonomy" id="1437453"/>
    <lineage>
        <taxon>Bacteria</taxon>
        <taxon>Bacillati</taxon>
        <taxon>Actinomycetota</taxon>
        <taxon>Actinomycetes</taxon>
        <taxon>Kitasatosporales</taxon>
        <taxon>Streptomycetaceae</taxon>
        <taxon>Streptomyces</taxon>
    </lineage>
</organism>
<evidence type="ECO:0000313" key="1">
    <source>
        <dbReference type="EMBL" id="KMS79067.1"/>
    </source>
</evidence>
<sequence length="172" mass="18653">MSIRQQIIAALAQDSRGGITTLADVAHAEQVIDAYRAEVITALAEEAERRLSVGKSHTVSKNAVLRFLRLEAATAREGAVNGEKISRLAADATPPGNVDVARRAHLLHEISKGGRWKSGDVVRWYERNGYAGLGVRAARHDLAVLRDSGALIQHDEKGVRYFTAARQGGHRA</sequence>
<evidence type="ECO:0008006" key="3">
    <source>
        <dbReference type="Google" id="ProtNLM"/>
    </source>
</evidence>
<dbReference type="EMBL" id="LFEH01000040">
    <property type="protein sequence ID" value="KMS79067.1"/>
    <property type="molecule type" value="Genomic_DNA"/>
</dbReference>